<evidence type="ECO:0000256" key="10">
    <source>
        <dbReference type="ARBA" id="ARBA00023306"/>
    </source>
</evidence>
<evidence type="ECO:0000313" key="15">
    <source>
        <dbReference type="Proteomes" id="UP001226020"/>
    </source>
</evidence>
<dbReference type="InterPro" id="IPR050090">
    <property type="entry name" value="Tyrosine_recombinase_XerCD"/>
</dbReference>
<feature type="domain" description="Tyr recombinase" evidence="12">
    <location>
        <begin position="117"/>
        <end position="296"/>
    </location>
</feature>
<reference evidence="14 15" key="1">
    <citation type="journal article" date="2023" name="Front. Microbiol.">
        <title>Phylogeography and host specificity of Pasteurellaceae pathogenic to sea-farmed fish in the north-east Atlantic.</title>
        <authorList>
            <person name="Gulla S."/>
            <person name="Colquhoun D.J."/>
            <person name="Olsen A.B."/>
            <person name="Spilsberg B."/>
            <person name="Lagesen K."/>
            <person name="Aakesson C.P."/>
            <person name="Strom S."/>
            <person name="Manji F."/>
            <person name="Birkbeck T.H."/>
            <person name="Nilsen H.K."/>
        </authorList>
    </citation>
    <scope>NUCLEOTIDE SEQUENCE [LARGE SCALE GENOMIC DNA]</scope>
    <source>
        <strain evidence="14 15">NVIB3131</strain>
    </source>
</reference>
<organism evidence="14 15">
    <name type="scientific">Phocoenobacter atlanticus subsp. atlanticus</name>
    <dbReference type="NCBI Taxonomy" id="3061285"/>
    <lineage>
        <taxon>Bacteria</taxon>
        <taxon>Pseudomonadati</taxon>
        <taxon>Pseudomonadota</taxon>
        <taxon>Gammaproteobacteria</taxon>
        <taxon>Pasteurellales</taxon>
        <taxon>Pasteurellaceae</taxon>
        <taxon>Phocoenobacter</taxon>
        <taxon>Phocoenobacter atlanticus</taxon>
    </lineage>
</organism>
<dbReference type="GO" id="GO:0009037">
    <property type="term" value="F:tyrosine-based site-specific recombinase activity"/>
    <property type="evidence" value="ECO:0007669"/>
    <property type="project" value="UniProtKB-UniRule"/>
</dbReference>
<evidence type="ECO:0000256" key="8">
    <source>
        <dbReference type="ARBA" id="ARBA00023125"/>
    </source>
</evidence>
<dbReference type="InterPro" id="IPR002104">
    <property type="entry name" value="Integrase_catalytic"/>
</dbReference>
<keyword evidence="9 11" id="KW-0233">DNA recombination</keyword>
<accession>A0AAW8CI70</accession>
<comment type="similarity">
    <text evidence="2 11">Belongs to the 'phage' integrase family. XerC subfamily.</text>
</comment>
<dbReference type="PANTHER" id="PTHR30349:SF81">
    <property type="entry name" value="TYROSINE RECOMBINASE XERC"/>
    <property type="match status" value="1"/>
</dbReference>
<feature type="active site" evidence="11">
    <location>
        <position position="274"/>
    </location>
</feature>
<feature type="active site" description="O-(3'-phospho-DNA)-tyrosine intermediate" evidence="11">
    <location>
        <position position="283"/>
    </location>
</feature>
<dbReference type="SUPFAM" id="SSF56349">
    <property type="entry name" value="DNA breaking-rejoining enzymes"/>
    <property type="match status" value="1"/>
</dbReference>
<evidence type="ECO:0000256" key="9">
    <source>
        <dbReference type="ARBA" id="ARBA00023172"/>
    </source>
</evidence>
<evidence type="ECO:0000256" key="11">
    <source>
        <dbReference type="HAMAP-Rule" id="MF_01808"/>
    </source>
</evidence>
<dbReference type="EMBL" id="JASAXT010000015">
    <property type="protein sequence ID" value="MDP8149106.1"/>
    <property type="molecule type" value="Genomic_DNA"/>
</dbReference>
<feature type="domain" description="Core-binding (CB)" evidence="13">
    <location>
        <begin position="10"/>
        <end position="96"/>
    </location>
</feature>
<keyword evidence="6 11" id="KW-0159">Chromosome partition</keyword>
<evidence type="ECO:0000256" key="7">
    <source>
        <dbReference type="ARBA" id="ARBA00022908"/>
    </source>
</evidence>
<dbReference type="GO" id="GO:0007059">
    <property type="term" value="P:chromosome segregation"/>
    <property type="evidence" value="ECO:0007669"/>
    <property type="project" value="UniProtKB-UniRule"/>
</dbReference>
<dbReference type="Proteomes" id="UP001226020">
    <property type="component" value="Unassembled WGS sequence"/>
</dbReference>
<evidence type="ECO:0000259" key="13">
    <source>
        <dbReference type="PROSITE" id="PS51900"/>
    </source>
</evidence>
<dbReference type="InterPro" id="IPR023009">
    <property type="entry name" value="Tyrosine_recombinase_XerC/XerD"/>
</dbReference>
<name>A0AAW8CI70_9PAST</name>
<feature type="active site" evidence="11">
    <location>
        <position position="251"/>
    </location>
</feature>
<dbReference type="Gene3D" id="1.10.443.10">
    <property type="entry name" value="Intergrase catalytic core"/>
    <property type="match status" value="1"/>
</dbReference>
<dbReference type="PROSITE" id="PS51898">
    <property type="entry name" value="TYR_RECOMBINASE"/>
    <property type="match status" value="1"/>
</dbReference>
<comment type="function">
    <text evidence="11">Site-specific tyrosine recombinase, which acts by catalyzing the cutting and rejoining of the recombining DNA molecules. The XerC-XerD complex is essential to convert dimers of the bacterial chromosome into monomers to permit their segregation at cell division. It also contributes to the segregational stability of plasmids.</text>
</comment>
<dbReference type="InterPro" id="IPR044068">
    <property type="entry name" value="CB"/>
</dbReference>
<feature type="active site" evidence="11">
    <location>
        <position position="180"/>
    </location>
</feature>
<dbReference type="InterPro" id="IPR010998">
    <property type="entry name" value="Integrase_recombinase_N"/>
</dbReference>
<feature type="active site" evidence="11">
    <location>
        <position position="248"/>
    </location>
</feature>
<dbReference type="RefSeq" id="WP_306348940.1">
    <property type="nucleotide sequence ID" value="NZ_JASAWV010000013.1"/>
</dbReference>
<dbReference type="HAMAP" id="MF_01808">
    <property type="entry name" value="Recomb_XerC_XerD"/>
    <property type="match status" value="1"/>
</dbReference>
<gene>
    <name evidence="11 14" type="primary">xerC</name>
    <name evidence="14" type="ORF">QJU57_08465</name>
</gene>
<evidence type="ECO:0000256" key="6">
    <source>
        <dbReference type="ARBA" id="ARBA00022829"/>
    </source>
</evidence>
<sequence length="306" mass="35077">MSEIINLEVQRLLAQTQPYWDFLRIERQASIHTVTNYQRQLKAVAELLVQAQITQWQDVQPSTVRWILTQSHKANLGAKSINLRLSALRQFFNYLIRSEKMTVNPAQGIKAPKQGKHLPKNIDAEQLSHLLDFTPDKATDWRDLAMMELTYSSGLRLAELQGINLGDIDFKTKEVRVLGKGSKERILPIGSKAIAVLQKWLEVRLQFKPTEEALFLNTRGTRISQRAIQLIMKKWGQKQGLETHLHPHKLRHSFATQMLEGSGDLRAVQELLGHSSLSTTQVYTHLDFQHLANVYDAAHPRAKRKK</sequence>
<evidence type="ECO:0000259" key="12">
    <source>
        <dbReference type="PROSITE" id="PS51898"/>
    </source>
</evidence>
<keyword evidence="10 11" id="KW-0131">Cell cycle</keyword>
<comment type="subunit">
    <text evidence="11">Forms a cyclic heterotetrameric complex composed of two molecules of XerC and two molecules of XerD.</text>
</comment>
<evidence type="ECO:0000256" key="4">
    <source>
        <dbReference type="ARBA" id="ARBA00022490"/>
    </source>
</evidence>
<dbReference type="GO" id="GO:0005737">
    <property type="term" value="C:cytoplasm"/>
    <property type="evidence" value="ECO:0007669"/>
    <property type="project" value="UniProtKB-SubCell"/>
</dbReference>
<evidence type="ECO:0000256" key="2">
    <source>
        <dbReference type="ARBA" id="ARBA00006657"/>
    </source>
</evidence>
<dbReference type="NCBIfam" id="TIGR02224">
    <property type="entry name" value="recomb_XerC"/>
    <property type="match status" value="1"/>
</dbReference>
<dbReference type="GO" id="GO:0003677">
    <property type="term" value="F:DNA binding"/>
    <property type="evidence" value="ECO:0007669"/>
    <property type="project" value="UniProtKB-UniRule"/>
</dbReference>
<dbReference type="PANTHER" id="PTHR30349">
    <property type="entry name" value="PHAGE INTEGRASE-RELATED"/>
    <property type="match status" value="1"/>
</dbReference>
<dbReference type="Gene3D" id="1.10.150.130">
    <property type="match status" value="1"/>
</dbReference>
<comment type="subcellular location">
    <subcellularLocation>
        <location evidence="1 11">Cytoplasm</location>
    </subcellularLocation>
</comment>
<comment type="caution">
    <text evidence="14">The sequence shown here is derived from an EMBL/GenBank/DDBJ whole genome shotgun (WGS) entry which is preliminary data.</text>
</comment>
<dbReference type="GO" id="GO:0051301">
    <property type="term" value="P:cell division"/>
    <property type="evidence" value="ECO:0007669"/>
    <property type="project" value="UniProtKB-UniRule"/>
</dbReference>
<keyword evidence="15" id="KW-1185">Reference proteome</keyword>
<feature type="active site" evidence="11">
    <location>
        <position position="156"/>
    </location>
</feature>
<keyword evidence="5 11" id="KW-0132">Cell division</keyword>
<evidence type="ECO:0000256" key="3">
    <source>
        <dbReference type="ARBA" id="ARBA00015804"/>
    </source>
</evidence>
<dbReference type="InterPro" id="IPR011010">
    <property type="entry name" value="DNA_brk_join_enz"/>
</dbReference>
<proteinExistence type="inferred from homology"/>
<dbReference type="PROSITE" id="PS51900">
    <property type="entry name" value="CB"/>
    <property type="match status" value="1"/>
</dbReference>
<evidence type="ECO:0000313" key="14">
    <source>
        <dbReference type="EMBL" id="MDP8149106.1"/>
    </source>
</evidence>
<keyword evidence="8 11" id="KW-0238">DNA-binding</keyword>
<dbReference type="CDD" id="cd00798">
    <property type="entry name" value="INT_XerDC_C"/>
    <property type="match status" value="1"/>
</dbReference>
<dbReference type="Pfam" id="PF02899">
    <property type="entry name" value="Phage_int_SAM_1"/>
    <property type="match status" value="1"/>
</dbReference>
<evidence type="ECO:0000256" key="1">
    <source>
        <dbReference type="ARBA" id="ARBA00004496"/>
    </source>
</evidence>
<dbReference type="InterPro" id="IPR011931">
    <property type="entry name" value="Recomb_XerC"/>
</dbReference>
<keyword evidence="7 11" id="KW-0229">DNA integration</keyword>
<dbReference type="GO" id="GO:0006313">
    <property type="term" value="P:DNA transposition"/>
    <property type="evidence" value="ECO:0007669"/>
    <property type="project" value="UniProtKB-UniRule"/>
</dbReference>
<dbReference type="InterPro" id="IPR004107">
    <property type="entry name" value="Integrase_SAM-like_N"/>
</dbReference>
<protein>
    <recommendedName>
        <fullName evidence="3 11">Tyrosine recombinase XerC</fullName>
    </recommendedName>
</protein>
<keyword evidence="4 11" id="KW-0963">Cytoplasm</keyword>
<dbReference type="AlphaFoldDB" id="A0AAW8CI70"/>
<dbReference type="InterPro" id="IPR013762">
    <property type="entry name" value="Integrase-like_cat_sf"/>
</dbReference>
<evidence type="ECO:0000256" key="5">
    <source>
        <dbReference type="ARBA" id="ARBA00022618"/>
    </source>
</evidence>
<dbReference type="Pfam" id="PF00589">
    <property type="entry name" value="Phage_integrase"/>
    <property type="match status" value="1"/>
</dbReference>